<dbReference type="Proteomes" id="UP001054837">
    <property type="component" value="Unassembled WGS sequence"/>
</dbReference>
<comment type="caution">
    <text evidence="1">The sequence shown here is derived from an EMBL/GenBank/DDBJ whole genome shotgun (WGS) entry which is preliminary data.</text>
</comment>
<accession>A0AAV4WM34</accession>
<reference evidence="1 2" key="1">
    <citation type="submission" date="2021-06" db="EMBL/GenBank/DDBJ databases">
        <title>Caerostris darwini draft genome.</title>
        <authorList>
            <person name="Kono N."/>
            <person name="Arakawa K."/>
        </authorList>
    </citation>
    <scope>NUCLEOTIDE SEQUENCE [LARGE SCALE GENOMIC DNA]</scope>
</reference>
<proteinExistence type="predicted"/>
<keyword evidence="2" id="KW-1185">Reference proteome</keyword>
<evidence type="ECO:0000313" key="2">
    <source>
        <dbReference type="Proteomes" id="UP001054837"/>
    </source>
</evidence>
<organism evidence="1 2">
    <name type="scientific">Caerostris darwini</name>
    <dbReference type="NCBI Taxonomy" id="1538125"/>
    <lineage>
        <taxon>Eukaryota</taxon>
        <taxon>Metazoa</taxon>
        <taxon>Ecdysozoa</taxon>
        <taxon>Arthropoda</taxon>
        <taxon>Chelicerata</taxon>
        <taxon>Arachnida</taxon>
        <taxon>Araneae</taxon>
        <taxon>Araneomorphae</taxon>
        <taxon>Entelegynae</taxon>
        <taxon>Araneoidea</taxon>
        <taxon>Araneidae</taxon>
        <taxon>Caerostris</taxon>
    </lineage>
</organism>
<feature type="non-terminal residue" evidence="1">
    <location>
        <position position="1"/>
    </location>
</feature>
<dbReference type="AlphaFoldDB" id="A0AAV4WM34"/>
<protein>
    <submittedName>
        <fullName evidence="1">Uncharacterized protein</fullName>
    </submittedName>
</protein>
<evidence type="ECO:0000313" key="1">
    <source>
        <dbReference type="EMBL" id="GIY83030.1"/>
    </source>
</evidence>
<dbReference type="EMBL" id="BPLQ01014765">
    <property type="protein sequence ID" value="GIY83030.1"/>
    <property type="molecule type" value="Genomic_DNA"/>
</dbReference>
<gene>
    <name evidence="1" type="ORF">CDAR_386671</name>
</gene>
<name>A0AAV4WM34_9ARAC</name>
<sequence>TILFNSSLEKPNPMFDLLRMRQMETRGNEKFIRNYFLAFQSGSQTRNERPSKQSVPIRIKRCATTAPPISPCPYWTYSICVFRDTKAWTGERFL</sequence>